<dbReference type="Pfam" id="PF11667">
    <property type="entry name" value="DUF3267"/>
    <property type="match status" value="1"/>
</dbReference>
<proteinExistence type="predicted"/>
<evidence type="ECO:0000313" key="3">
    <source>
        <dbReference type="Proteomes" id="UP000070589"/>
    </source>
</evidence>
<keyword evidence="1" id="KW-1133">Transmembrane helix</keyword>
<organism evidence="2 3">
    <name type="scientific">candidate division MSBL1 archaeon SCGC-AAA259D14</name>
    <dbReference type="NCBI Taxonomy" id="1698261"/>
    <lineage>
        <taxon>Archaea</taxon>
        <taxon>Methanobacteriati</taxon>
        <taxon>Methanobacteriota</taxon>
        <taxon>candidate division MSBL1</taxon>
    </lineage>
</organism>
<comment type="caution">
    <text evidence="2">The sequence shown here is derived from an EMBL/GenBank/DDBJ whole genome shotgun (WGS) entry which is preliminary data.</text>
</comment>
<gene>
    <name evidence="2" type="ORF">AKJ62_01390</name>
</gene>
<dbReference type="EMBL" id="LHXL01000010">
    <property type="protein sequence ID" value="KXA90222.1"/>
    <property type="molecule type" value="Genomic_DNA"/>
</dbReference>
<evidence type="ECO:0000313" key="2">
    <source>
        <dbReference type="EMBL" id="KXA90222.1"/>
    </source>
</evidence>
<dbReference type="Proteomes" id="UP000070589">
    <property type="component" value="Unassembled WGS sequence"/>
</dbReference>
<evidence type="ECO:0000256" key="1">
    <source>
        <dbReference type="SAM" id="Phobius"/>
    </source>
</evidence>
<protein>
    <submittedName>
        <fullName evidence="2">Uncharacterized protein</fullName>
    </submittedName>
</protein>
<feature type="transmembrane region" description="Helical" evidence="1">
    <location>
        <begin position="59"/>
        <end position="77"/>
    </location>
</feature>
<name>A0A133U7P2_9EURY</name>
<sequence>MILFLLVFFSIIYVHEYVHYAVLRGCGAEPTVKVKKVFKLLPAPSLHVDDGEVSKKQSVAALLALVVPVAILYGLVLNAYAYGVLYAAIHGVSCSLLASGFDMYNTLTILTTGEGI</sequence>
<accession>A0A133U7P2</accession>
<keyword evidence="1" id="KW-0812">Transmembrane</keyword>
<dbReference type="InterPro" id="IPR021683">
    <property type="entry name" value="DUF3267"/>
</dbReference>
<keyword evidence="3" id="KW-1185">Reference proteome</keyword>
<dbReference type="AlphaFoldDB" id="A0A133U7P2"/>
<reference evidence="2 3" key="1">
    <citation type="journal article" date="2016" name="Sci. Rep.">
        <title>Metabolic traits of an uncultured archaeal lineage -MSBL1- from brine pools of the Red Sea.</title>
        <authorList>
            <person name="Mwirichia R."/>
            <person name="Alam I."/>
            <person name="Rashid M."/>
            <person name="Vinu M."/>
            <person name="Ba-Alawi W."/>
            <person name="Anthony Kamau A."/>
            <person name="Kamanda Ngugi D."/>
            <person name="Goker M."/>
            <person name="Klenk H.P."/>
            <person name="Bajic V."/>
            <person name="Stingl U."/>
        </authorList>
    </citation>
    <scope>NUCLEOTIDE SEQUENCE [LARGE SCALE GENOMIC DNA]</scope>
    <source>
        <strain evidence="2">SCGC-AAA259D14</strain>
    </source>
</reference>
<keyword evidence="1" id="KW-0472">Membrane</keyword>